<evidence type="ECO:0000256" key="5">
    <source>
        <dbReference type="SAM" id="Phobius"/>
    </source>
</evidence>
<reference evidence="6" key="2">
    <citation type="submission" date="2020-11" db="EMBL/GenBank/DDBJ databases">
        <authorList>
            <consortium name="DOE Joint Genome Institute"/>
            <person name="Kuo A."/>
            <person name="Miyauchi S."/>
            <person name="Kiss E."/>
            <person name="Drula E."/>
            <person name="Kohler A."/>
            <person name="Sanchez-Garcia M."/>
            <person name="Andreopoulos B."/>
            <person name="Barry K.W."/>
            <person name="Bonito G."/>
            <person name="Buee M."/>
            <person name="Carver A."/>
            <person name="Chen C."/>
            <person name="Cichocki N."/>
            <person name="Clum A."/>
            <person name="Culley D."/>
            <person name="Crous P.W."/>
            <person name="Fauchery L."/>
            <person name="Girlanda M."/>
            <person name="Hayes R."/>
            <person name="Keri Z."/>
            <person name="Labutti K."/>
            <person name="Lipzen A."/>
            <person name="Lombard V."/>
            <person name="Magnuson J."/>
            <person name="Maillard F."/>
            <person name="Morin E."/>
            <person name="Murat C."/>
            <person name="Nolan M."/>
            <person name="Ohm R."/>
            <person name="Pangilinan J."/>
            <person name="Pereira M."/>
            <person name="Perotto S."/>
            <person name="Peter M."/>
            <person name="Riley R."/>
            <person name="Sitrit Y."/>
            <person name="Stielow B."/>
            <person name="Szollosi G."/>
            <person name="Zifcakova L."/>
            <person name="Stursova M."/>
            <person name="Spatafora J.W."/>
            <person name="Tedersoo L."/>
            <person name="Vaario L.-M."/>
            <person name="Yamada A."/>
            <person name="Yan M."/>
            <person name="Wang P."/>
            <person name="Xu J."/>
            <person name="Bruns T."/>
            <person name="Baldrian P."/>
            <person name="Vilgalys R."/>
            <person name="Henrissat B."/>
            <person name="Grigoriev I.V."/>
            <person name="Hibbett D."/>
            <person name="Nagy L.G."/>
            <person name="Martin F.M."/>
        </authorList>
    </citation>
    <scope>NUCLEOTIDE SEQUENCE</scope>
    <source>
        <strain evidence="6">UH-Tt-Lm1</strain>
    </source>
</reference>
<evidence type="ECO:0000256" key="1">
    <source>
        <dbReference type="ARBA" id="ARBA00004141"/>
    </source>
</evidence>
<feature type="transmembrane region" description="Helical" evidence="5">
    <location>
        <begin position="113"/>
        <end position="133"/>
    </location>
</feature>
<accession>A0A9P6H8Y9</accession>
<dbReference type="AlphaFoldDB" id="A0A9P6H8Y9"/>
<evidence type="ECO:0000256" key="4">
    <source>
        <dbReference type="ARBA" id="ARBA00023136"/>
    </source>
</evidence>
<dbReference type="PANTHER" id="PTHR31465:SF11">
    <property type="entry name" value="DOMAIN PROTEIN, PUTATIVE (AFU_ORTHOLOGUE AFUA_3G10770)-RELATED"/>
    <property type="match status" value="1"/>
</dbReference>
<feature type="transmembrane region" description="Helical" evidence="5">
    <location>
        <begin position="6"/>
        <end position="26"/>
    </location>
</feature>
<feature type="transmembrane region" description="Helical" evidence="5">
    <location>
        <begin position="238"/>
        <end position="256"/>
    </location>
</feature>
<dbReference type="OrthoDB" id="3358017at2759"/>
<keyword evidence="3 5" id="KW-1133">Transmembrane helix</keyword>
<comment type="caution">
    <text evidence="6">The sequence shown here is derived from an EMBL/GenBank/DDBJ whole genome shotgun (WGS) entry which is preliminary data.</text>
</comment>
<proteinExistence type="predicted"/>
<dbReference type="Pfam" id="PF04479">
    <property type="entry name" value="RTA1"/>
    <property type="match status" value="1"/>
</dbReference>
<gene>
    <name evidence="6" type="ORF">BJ322DRAFT_1010712</name>
</gene>
<organism evidence="6 7">
    <name type="scientific">Thelephora terrestris</name>
    <dbReference type="NCBI Taxonomy" id="56493"/>
    <lineage>
        <taxon>Eukaryota</taxon>
        <taxon>Fungi</taxon>
        <taxon>Dikarya</taxon>
        <taxon>Basidiomycota</taxon>
        <taxon>Agaricomycotina</taxon>
        <taxon>Agaricomycetes</taxon>
        <taxon>Thelephorales</taxon>
        <taxon>Thelephoraceae</taxon>
        <taxon>Thelephora</taxon>
    </lineage>
</organism>
<feature type="transmembrane region" description="Helical" evidence="5">
    <location>
        <begin position="197"/>
        <end position="218"/>
    </location>
</feature>
<evidence type="ECO:0000256" key="2">
    <source>
        <dbReference type="ARBA" id="ARBA00022692"/>
    </source>
</evidence>
<feature type="transmembrane region" description="Helical" evidence="5">
    <location>
        <begin position="38"/>
        <end position="59"/>
    </location>
</feature>
<sequence>MPSAIYWFNYVPSFAAGTSFIILFSVHIGQALHRRMWWLLPTVVTGGVGEIIGWVGRLWGNKEPTSMNPYLMQITTTIISPTFILAANFVILMRIIPKLGQQYSRLKPHMYTIVFCSCDVIALIVQSVGGAIASANKGATDADRGGHIALGGIVFQFAAIVVYMALTIEFLVRFYLDKPFHRLNDTFIKTSSTVDSKTSQMIFGVFFSSFCISIRGVYRTIELTGGWSGSVISNQSLFLGFDAGMIILAMLVLSIFHPSRLLTEDVDVVRLDRFVDIEMIGKAL</sequence>
<evidence type="ECO:0000256" key="3">
    <source>
        <dbReference type="ARBA" id="ARBA00022989"/>
    </source>
</evidence>
<comment type="subcellular location">
    <subcellularLocation>
        <location evidence="1">Membrane</location>
        <topology evidence="1">Multi-pass membrane protein</topology>
    </subcellularLocation>
</comment>
<evidence type="ECO:0000313" key="6">
    <source>
        <dbReference type="EMBL" id="KAF9781599.1"/>
    </source>
</evidence>
<keyword evidence="4 5" id="KW-0472">Membrane</keyword>
<keyword evidence="2 5" id="KW-0812">Transmembrane</keyword>
<protein>
    <submittedName>
        <fullName evidence="6">RTA1-domain-containing protein</fullName>
    </submittedName>
</protein>
<reference evidence="6" key="1">
    <citation type="journal article" date="2020" name="Nat. Commun.">
        <title>Large-scale genome sequencing of mycorrhizal fungi provides insights into the early evolution of symbiotic traits.</title>
        <authorList>
            <person name="Miyauchi S."/>
            <person name="Kiss E."/>
            <person name="Kuo A."/>
            <person name="Drula E."/>
            <person name="Kohler A."/>
            <person name="Sanchez-Garcia M."/>
            <person name="Morin E."/>
            <person name="Andreopoulos B."/>
            <person name="Barry K.W."/>
            <person name="Bonito G."/>
            <person name="Buee M."/>
            <person name="Carver A."/>
            <person name="Chen C."/>
            <person name="Cichocki N."/>
            <person name="Clum A."/>
            <person name="Culley D."/>
            <person name="Crous P.W."/>
            <person name="Fauchery L."/>
            <person name="Girlanda M."/>
            <person name="Hayes R.D."/>
            <person name="Keri Z."/>
            <person name="LaButti K."/>
            <person name="Lipzen A."/>
            <person name="Lombard V."/>
            <person name="Magnuson J."/>
            <person name="Maillard F."/>
            <person name="Murat C."/>
            <person name="Nolan M."/>
            <person name="Ohm R.A."/>
            <person name="Pangilinan J."/>
            <person name="Pereira M.F."/>
            <person name="Perotto S."/>
            <person name="Peter M."/>
            <person name="Pfister S."/>
            <person name="Riley R."/>
            <person name="Sitrit Y."/>
            <person name="Stielow J.B."/>
            <person name="Szollosi G."/>
            <person name="Zifcakova L."/>
            <person name="Stursova M."/>
            <person name="Spatafora J.W."/>
            <person name="Tedersoo L."/>
            <person name="Vaario L.M."/>
            <person name="Yamada A."/>
            <person name="Yan M."/>
            <person name="Wang P."/>
            <person name="Xu J."/>
            <person name="Bruns T."/>
            <person name="Baldrian P."/>
            <person name="Vilgalys R."/>
            <person name="Dunand C."/>
            <person name="Henrissat B."/>
            <person name="Grigoriev I.V."/>
            <person name="Hibbett D."/>
            <person name="Nagy L.G."/>
            <person name="Martin F.M."/>
        </authorList>
    </citation>
    <scope>NUCLEOTIDE SEQUENCE</scope>
    <source>
        <strain evidence="6">UH-Tt-Lm1</strain>
    </source>
</reference>
<dbReference type="Proteomes" id="UP000736335">
    <property type="component" value="Unassembled WGS sequence"/>
</dbReference>
<dbReference type="EMBL" id="WIUZ02000013">
    <property type="protein sequence ID" value="KAF9781599.1"/>
    <property type="molecule type" value="Genomic_DNA"/>
</dbReference>
<dbReference type="GO" id="GO:0005886">
    <property type="term" value="C:plasma membrane"/>
    <property type="evidence" value="ECO:0007669"/>
    <property type="project" value="TreeGrafter"/>
</dbReference>
<dbReference type="InterPro" id="IPR007568">
    <property type="entry name" value="RTA1"/>
</dbReference>
<keyword evidence="7" id="KW-1185">Reference proteome</keyword>
<dbReference type="GO" id="GO:0000324">
    <property type="term" value="C:fungal-type vacuole"/>
    <property type="evidence" value="ECO:0007669"/>
    <property type="project" value="TreeGrafter"/>
</dbReference>
<dbReference type="PANTHER" id="PTHR31465">
    <property type="entry name" value="PROTEIN RTA1-RELATED"/>
    <property type="match status" value="1"/>
</dbReference>
<evidence type="ECO:0000313" key="7">
    <source>
        <dbReference type="Proteomes" id="UP000736335"/>
    </source>
</evidence>
<name>A0A9P6H8Y9_9AGAM</name>
<feature type="transmembrane region" description="Helical" evidence="5">
    <location>
        <begin position="153"/>
        <end position="176"/>
    </location>
</feature>
<feature type="transmembrane region" description="Helical" evidence="5">
    <location>
        <begin position="71"/>
        <end position="92"/>
    </location>
</feature>